<protein>
    <submittedName>
        <fullName evidence="2">Uncharacterized protein</fullName>
    </submittedName>
</protein>
<evidence type="ECO:0000313" key="3">
    <source>
        <dbReference type="Proteomes" id="UP001303046"/>
    </source>
</evidence>
<evidence type="ECO:0000256" key="1">
    <source>
        <dbReference type="SAM" id="Phobius"/>
    </source>
</evidence>
<keyword evidence="1" id="KW-0812">Transmembrane</keyword>
<keyword evidence="3" id="KW-1185">Reference proteome</keyword>
<comment type="caution">
    <text evidence="2">The sequence shown here is derived from an EMBL/GenBank/DDBJ whole genome shotgun (WGS) entry which is preliminary data.</text>
</comment>
<name>A0ABR1ET24_NECAM</name>
<accession>A0ABR1ET24</accession>
<reference evidence="2 3" key="1">
    <citation type="submission" date="2023-08" db="EMBL/GenBank/DDBJ databases">
        <title>A Necator americanus chromosomal reference genome.</title>
        <authorList>
            <person name="Ilik V."/>
            <person name="Petrzelkova K.J."/>
            <person name="Pardy F."/>
            <person name="Fuh T."/>
            <person name="Niatou-Singa F.S."/>
            <person name="Gouil Q."/>
            <person name="Baker L."/>
            <person name="Ritchie M.E."/>
            <person name="Jex A.R."/>
            <person name="Gazzola D."/>
            <person name="Li H."/>
            <person name="Toshio Fujiwara R."/>
            <person name="Zhan B."/>
            <person name="Aroian R.V."/>
            <person name="Pafco B."/>
            <person name="Schwarz E.M."/>
        </authorList>
    </citation>
    <scope>NUCLEOTIDE SEQUENCE [LARGE SCALE GENOMIC DNA]</scope>
    <source>
        <strain evidence="2 3">Aroian</strain>
        <tissue evidence="2">Whole animal</tissue>
    </source>
</reference>
<proteinExistence type="predicted"/>
<keyword evidence="1" id="KW-1133">Transmembrane helix</keyword>
<sequence length="127" mass="14455">MKISQLIMAHSRISNFTGESIACYNIDSSKTNLFDSLLITANCALFNKTELIPKIVCLLHEMRRMGRISLHKHTHINARRRRYAHLQGSQPISSLLDNQLFHTKAGVAYLFSIIGCMAYNYLLVSSR</sequence>
<feature type="transmembrane region" description="Helical" evidence="1">
    <location>
        <begin position="106"/>
        <end position="124"/>
    </location>
</feature>
<keyword evidence="1" id="KW-0472">Membrane</keyword>
<evidence type="ECO:0000313" key="2">
    <source>
        <dbReference type="EMBL" id="KAK6765788.1"/>
    </source>
</evidence>
<organism evidence="2 3">
    <name type="scientific">Necator americanus</name>
    <name type="common">Human hookworm</name>
    <dbReference type="NCBI Taxonomy" id="51031"/>
    <lineage>
        <taxon>Eukaryota</taxon>
        <taxon>Metazoa</taxon>
        <taxon>Ecdysozoa</taxon>
        <taxon>Nematoda</taxon>
        <taxon>Chromadorea</taxon>
        <taxon>Rhabditida</taxon>
        <taxon>Rhabditina</taxon>
        <taxon>Rhabditomorpha</taxon>
        <taxon>Strongyloidea</taxon>
        <taxon>Ancylostomatidae</taxon>
        <taxon>Bunostominae</taxon>
        <taxon>Necator</taxon>
    </lineage>
</organism>
<dbReference type="EMBL" id="JAVFWL010000006">
    <property type="protein sequence ID" value="KAK6765788.1"/>
    <property type="molecule type" value="Genomic_DNA"/>
</dbReference>
<gene>
    <name evidence="2" type="primary">Necator_chrX.g25770</name>
    <name evidence="2" type="ORF">RB195_025604</name>
</gene>
<dbReference type="Proteomes" id="UP001303046">
    <property type="component" value="Unassembled WGS sequence"/>
</dbReference>